<dbReference type="GO" id="GO:0003700">
    <property type="term" value="F:DNA-binding transcription factor activity"/>
    <property type="evidence" value="ECO:0007669"/>
    <property type="project" value="TreeGrafter"/>
</dbReference>
<keyword evidence="1" id="KW-0805">Transcription regulation</keyword>
<evidence type="ECO:0000313" key="6">
    <source>
        <dbReference type="EMBL" id="QIL51184.1"/>
    </source>
</evidence>
<evidence type="ECO:0000256" key="3">
    <source>
        <dbReference type="ARBA" id="ARBA00023163"/>
    </source>
</evidence>
<dbReference type="EMBL" id="CP049888">
    <property type="protein sequence ID" value="QIL51184.1"/>
    <property type="molecule type" value="Genomic_DNA"/>
</dbReference>
<keyword evidence="7" id="KW-1185">Reference proteome</keyword>
<dbReference type="Gene3D" id="1.10.10.10">
    <property type="entry name" value="Winged helix-like DNA-binding domain superfamily/Winged helix DNA-binding domain"/>
    <property type="match status" value="1"/>
</dbReference>
<dbReference type="SUPFAM" id="SSF46785">
    <property type="entry name" value="Winged helix' DNA-binding domain"/>
    <property type="match status" value="1"/>
</dbReference>
<organism evidence="6 7">
    <name type="scientific">Weissella coleopterorum</name>
    <dbReference type="NCBI Taxonomy" id="2714949"/>
    <lineage>
        <taxon>Bacteria</taxon>
        <taxon>Bacillati</taxon>
        <taxon>Bacillota</taxon>
        <taxon>Bacilli</taxon>
        <taxon>Lactobacillales</taxon>
        <taxon>Lactobacillaceae</taxon>
        <taxon>Weissella</taxon>
    </lineage>
</organism>
<name>A0A6G8B1J6_9LACO</name>
<dbReference type="InterPro" id="IPR014757">
    <property type="entry name" value="Tscrpt_reg_IclR_C"/>
</dbReference>
<evidence type="ECO:0000256" key="2">
    <source>
        <dbReference type="ARBA" id="ARBA00023125"/>
    </source>
</evidence>
<keyword evidence="3" id="KW-0804">Transcription</keyword>
<evidence type="ECO:0000256" key="1">
    <source>
        <dbReference type="ARBA" id="ARBA00023015"/>
    </source>
</evidence>
<dbReference type="InterPro" id="IPR005471">
    <property type="entry name" value="Tscrpt_reg_IclR_N"/>
</dbReference>
<dbReference type="KEGG" id="wco:G7084_07710"/>
<evidence type="ECO:0000259" key="5">
    <source>
        <dbReference type="PROSITE" id="PS51078"/>
    </source>
</evidence>
<accession>A0A6G8B1J6</accession>
<evidence type="ECO:0000259" key="4">
    <source>
        <dbReference type="PROSITE" id="PS51077"/>
    </source>
</evidence>
<dbReference type="PROSITE" id="PS51078">
    <property type="entry name" value="ICLR_ED"/>
    <property type="match status" value="1"/>
</dbReference>
<dbReference type="AlphaFoldDB" id="A0A6G8B1J6"/>
<reference evidence="6 7" key="1">
    <citation type="submission" date="2020-03" db="EMBL/GenBank/DDBJ databases">
        <title>Weissella sp. nov., isolated from Cybister lewisianus.</title>
        <authorList>
            <person name="Hyun D.-W."/>
            <person name="Bae J.-W."/>
        </authorList>
    </citation>
    <scope>NUCLEOTIDE SEQUENCE [LARGE SCALE GENOMIC DNA]</scope>
    <source>
        <strain evidence="6 7">HDW19</strain>
    </source>
</reference>
<proteinExistence type="predicted"/>
<dbReference type="Proteomes" id="UP000500741">
    <property type="component" value="Chromosome"/>
</dbReference>
<dbReference type="Gene3D" id="3.30.450.40">
    <property type="match status" value="1"/>
</dbReference>
<dbReference type="PANTHER" id="PTHR30136">
    <property type="entry name" value="HELIX-TURN-HELIX TRANSCRIPTIONAL REGULATOR, ICLR FAMILY"/>
    <property type="match status" value="1"/>
</dbReference>
<keyword evidence="2" id="KW-0238">DNA-binding</keyword>
<dbReference type="Pfam" id="PF09339">
    <property type="entry name" value="HTH_IclR"/>
    <property type="match status" value="1"/>
</dbReference>
<dbReference type="GO" id="GO:0045892">
    <property type="term" value="P:negative regulation of DNA-templated transcription"/>
    <property type="evidence" value="ECO:0007669"/>
    <property type="project" value="TreeGrafter"/>
</dbReference>
<dbReference type="SMART" id="SM00346">
    <property type="entry name" value="HTH_ICLR"/>
    <property type="match status" value="1"/>
</dbReference>
<evidence type="ECO:0000313" key="7">
    <source>
        <dbReference type="Proteomes" id="UP000500741"/>
    </source>
</evidence>
<sequence>MIKNEPKLYGSTLVKAKMILDYLAKQINSTTLTKLSQEIGITKPTVRKIMDTLVYLNWVTETQNGFLLGTGVIQYAEAARNQFNIVQIAEPYLNRLSEKFGETINLVMPHGNHVILVNKYEGSHSVALKSVIGGQMDLYSTSVGKSILATYDDNKLNQYLAVTELKAKTSSTIDNAEDLRIELEKVRIRGFAYENEENEFEISCVGTSLEVGGQILGAFSISAPSYRVTDESMREFSRAILKTKAEILQKFN</sequence>
<dbReference type="InterPro" id="IPR036390">
    <property type="entry name" value="WH_DNA-bd_sf"/>
</dbReference>
<gene>
    <name evidence="6" type="ORF">G7084_07710</name>
</gene>
<dbReference type="PANTHER" id="PTHR30136:SF7">
    <property type="entry name" value="HTH-TYPE TRANSCRIPTIONAL REGULATOR KDGR-RELATED"/>
    <property type="match status" value="1"/>
</dbReference>
<dbReference type="InterPro" id="IPR050707">
    <property type="entry name" value="HTH_MetabolicPath_Reg"/>
</dbReference>
<protein>
    <submittedName>
        <fullName evidence="6">IclR family transcriptional regulator</fullName>
    </submittedName>
</protein>
<dbReference type="RefSeq" id="WP_166011523.1">
    <property type="nucleotide sequence ID" value="NZ_CP049888.1"/>
</dbReference>
<dbReference type="InterPro" id="IPR036388">
    <property type="entry name" value="WH-like_DNA-bd_sf"/>
</dbReference>
<dbReference type="SUPFAM" id="SSF55781">
    <property type="entry name" value="GAF domain-like"/>
    <property type="match status" value="1"/>
</dbReference>
<dbReference type="InterPro" id="IPR029016">
    <property type="entry name" value="GAF-like_dom_sf"/>
</dbReference>
<dbReference type="PROSITE" id="PS51077">
    <property type="entry name" value="HTH_ICLR"/>
    <property type="match status" value="1"/>
</dbReference>
<dbReference type="GO" id="GO:0003677">
    <property type="term" value="F:DNA binding"/>
    <property type="evidence" value="ECO:0007669"/>
    <property type="project" value="UniProtKB-KW"/>
</dbReference>
<feature type="domain" description="HTH iclR-type" evidence="4">
    <location>
        <begin position="10"/>
        <end position="70"/>
    </location>
</feature>
<dbReference type="Pfam" id="PF01614">
    <property type="entry name" value="IclR_C"/>
    <property type="match status" value="1"/>
</dbReference>
<feature type="domain" description="IclR-ED" evidence="5">
    <location>
        <begin position="71"/>
        <end position="252"/>
    </location>
</feature>